<dbReference type="InterPro" id="IPR025110">
    <property type="entry name" value="AMP-bd_C"/>
</dbReference>
<evidence type="ECO:0000256" key="3">
    <source>
        <dbReference type="ARBA" id="ARBA00022450"/>
    </source>
</evidence>
<dbReference type="CDD" id="cd19534">
    <property type="entry name" value="E_NRPS"/>
    <property type="match status" value="2"/>
</dbReference>
<dbReference type="SMART" id="SM00823">
    <property type="entry name" value="PKS_PP"/>
    <property type="match status" value="3"/>
</dbReference>
<dbReference type="InterPro" id="IPR001242">
    <property type="entry name" value="Condensation_dom"/>
</dbReference>
<dbReference type="Gene3D" id="3.30.559.30">
    <property type="entry name" value="Nonribosomal peptide synthetase, condensation domain"/>
    <property type="match status" value="6"/>
</dbReference>
<dbReference type="Pfam" id="PF00550">
    <property type="entry name" value="PP-binding"/>
    <property type="match status" value="4"/>
</dbReference>
<dbReference type="CDD" id="cd05930">
    <property type="entry name" value="A_NRPS"/>
    <property type="match status" value="1"/>
</dbReference>
<dbReference type="InterPro" id="IPR009081">
    <property type="entry name" value="PP-bd_ACP"/>
</dbReference>
<dbReference type="GO" id="GO:0043041">
    <property type="term" value="P:amino acid activation for nonribosomal peptide biosynthetic process"/>
    <property type="evidence" value="ECO:0007669"/>
    <property type="project" value="UniProtKB-ARBA"/>
</dbReference>
<dbReference type="CDD" id="cd19543">
    <property type="entry name" value="DCL_NRPS"/>
    <property type="match status" value="2"/>
</dbReference>
<reference evidence="6" key="1">
    <citation type="submission" date="2019-12" db="EMBL/GenBank/DDBJ databases">
        <title>Hybrid Genome Assemblies of two High G+C Isolates from Undergraduate Microbiology Courses.</title>
        <authorList>
            <person name="Ne Ville C.J."/>
            <person name="Enright D."/>
            <person name="Hernandez I."/>
            <person name="Dodsworth J."/>
            <person name="Orwin P.M."/>
        </authorList>
    </citation>
    <scope>NUCLEOTIDE SEQUENCE [LARGE SCALE GENOMIC DNA]</scope>
    <source>
        <strain evidence="6">Neo</strain>
    </source>
</reference>
<dbReference type="CDD" id="cd17643">
    <property type="entry name" value="A_NRPS_Cytc1-like"/>
    <property type="match status" value="1"/>
</dbReference>
<dbReference type="Pfam" id="PF00501">
    <property type="entry name" value="AMP-binding"/>
    <property type="match status" value="4"/>
</dbReference>
<dbReference type="GO" id="GO:0044550">
    <property type="term" value="P:secondary metabolite biosynthetic process"/>
    <property type="evidence" value="ECO:0007669"/>
    <property type="project" value="UniProtKB-ARBA"/>
</dbReference>
<feature type="domain" description="Carrier" evidence="5">
    <location>
        <begin position="1028"/>
        <end position="1102"/>
    </location>
</feature>
<dbReference type="NCBIfam" id="NF004282">
    <property type="entry name" value="PRK05691.1"/>
    <property type="match status" value="6"/>
</dbReference>
<dbReference type="GO" id="GO:0003824">
    <property type="term" value="F:catalytic activity"/>
    <property type="evidence" value="ECO:0007669"/>
    <property type="project" value="InterPro"/>
</dbReference>
<dbReference type="FunFam" id="3.40.50.980:FF:000002">
    <property type="entry name" value="Enterobactin synthetase component F"/>
    <property type="match status" value="2"/>
</dbReference>
<accession>A0A6I6GVE5</accession>
<dbReference type="FunFam" id="3.30.300.30:FF:000010">
    <property type="entry name" value="Enterobactin synthetase component F"/>
    <property type="match status" value="4"/>
</dbReference>
<organism evidence="6 7">
    <name type="scientific">Pseudomonas alkylphenolica</name>
    <dbReference type="NCBI Taxonomy" id="237609"/>
    <lineage>
        <taxon>Bacteria</taxon>
        <taxon>Pseudomonadati</taxon>
        <taxon>Pseudomonadota</taxon>
        <taxon>Gammaproteobacteria</taxon>
        <taxon>Pseudomonadales</taxon>
        <taxon>Pseudomonadaceae</taxon>
        <taxon>Pseudomonas</taxon>
    </lineage>
</organism>
<evidence type="ECO:0000256" key="2">
    <source>
        <dbReference type="ARBA" id="ARBA00006432"/>
    </source>
</evidence>
<dbReference type="InterPro" id="IPR029058">
    <property type="entry name" value="AB_hydrolase_fold"/>
</dbReference>
<dbReference type="Gene3D" id="3.30.300.30">
    <property type="match status" value="4"/>
</dbReference>
<sequence length="5420" mass="596651">MDQTVALRIAKRFITLPLDKRRLYLEKMLEEGVSPANLPIPAVQGEVPTLPLSYAQERQWFLWQLAPDSANYNLPTALRLHGQLDMAALQASFDVLLERHQALRTTFGEYAEGVQQVIHPASSVAIGRHALPADLDASQREARIKAFLEEETHHCFDLQQGPLLRVGLLDVAPDDHVLVLTQHHIVSDGASLQIMVDELVQGYAARSRGQVPTLAALPIQYADYAIWQRHWMEAGERERQLQYWLAQLDGQQPVLELPSDRPRPSVQSYRGARQAIAFDDSLGRELRALAQREGATLFMVLLASFQALLQRYSGQGEICVGVPTANRNRVETEGLIGFFVNTQVLKAEFDSTLSFSGLLAQVKQRVLGAQGHQDLPFEQLVEALHPERSLSHNPLFQVMHNHQQGSAGDEARVQELPGLRVEGLSWDSLTAQFDLTLDTLESSDGLSASLTYATDLFDAATIERMAGHWLNLLAAVVADPQQRIAALELFGAGEVAAQIAQWNPQPAEFPVEHCLHTLIAAQAAARPEAIAVTYLNQQLSYGELNARANQWAHRLIELGVGPDVLVGVAVERSLDMVVGLLAVLKAGGAYLPLDPQYPQDRLAYMIEDSGIDLVLSQRDVVGRLPLPAHVRSLLLDDELTQPLTDPQVTTGPDNLAYVIYTSGSTGKPKGTLLPHRNVLRLFTATERWFGFGAEDVWSLFHSYAFDFSVWELFGALLYGGRVVVVAQDVSRSPEDFYALLCREGVTVLNQTPSAFKALMQVACAETESKPALRYVVFGGEALDVKSLRPWFERFGDQAPQLVNMYGITETTVHVTYRPLSLADLELEASSPIGEPIADLSWYLLDAELNPVPKGCIGELYVGQAGLARGYLKRADLTATRFVADPFGQPGARLYRTGDLARNRADGVIEYIGRIDHQVKIRGFRIELGEIEARLQQQAPVRNALVLALDGPSGAQLVGYVVPKVAVAPEQQTALREELRSGLKAALPDYMVPAHILFLDSLPLTANGKLDRKALPTPDASQLQQAYVAPQSELEQRIAAIWQDVLKLEQVGLTDNFFALGGHSLLATQVISRVRALGIEISLKTLFEQPDLQHFVQALAAPAQVTVQIQPVDRGQPLALSYAQERQWFLWQLDPQSSAYNIPLALRLRGELDVVALQRSFDALVARHESLRTRFVRDAQGNPQQVIEPGPRVPLCLDHAQDSGEAQVRSWIETQAAQLFDLEQGPLVRLRLLQLASDEHVLLLVQHHIVSDGWSMQLMVDELVRLYAGYSQGQETALAPLPIQYADYAHWQRNGLEQGEYARQLAWWTAQLGEPDSLLELPYDFVRPAEQSFCGAQLDVQLDAALAQRLQQLAKTHNVTLFMLLLASFQSFLHRYSGQALIPVGVPVANRNRVETEGLIGFFVNTQVMQARFAGQPRFSEVLAQVRQMALGAQEHQDLPFEQLVEALQPERSLSFSPLFQVMFNHQSAQRHRLQPLHVPGLAVEGLSWDDPTSQFDLTLNTFESADGLSATLTYATDLFSADTVARMAQHWLNLLHGIVADPQARIDQLPLLSPAEQQQICVEWNADYSAYDTQSNIPAAIQAQVIAQPQALALTAGTRTFTYAELNAWSNRLARQLVSLGVGPEVRVGVAMERSSEMIVALLAVLKAGGAYVPLDPDYPAERVAYMLEDSQARILLTQAALVDELPPSQAQVLLVDPQGQGLEAFAEDDLPPRAAADNLAYVIYTSGSTGKPKGVAIAHRNVLALIHWSQQVYSQADLQGVLASTSVCFDLSVWEIFVTLASGGSIVLARNALELPELAARDQVRLINSVPSAVTALQRAGQIPPGVRIINMAGEPLKQGLVDALYASPSVEHVYDLYGPSEDTTYSTWTRREAGGQANIGRPLCNTSSYILDGQLQPVPQGVAGELYLAGEGITRGYLFRPGLTAEKFVPNPFGGAGERLYRTGDLTRYRPDGVIEYVGRIDHQVKIRGFRIELGEIEARLLQQPEVREGVLLAVDGASGQQLVGYVVLHDSASQDPAKMRDALRTRLKATLPEYMVPAHILFLDALPLTPNGKLDRKALPAPDASLAQHAYVAPQSTLEQRIATIWQDVLKLERVGLNDNFFELGGDSIISIQVVSRARQAGIRFTPKELFQHQTVQGLASVARLGEEGPGIDQGPVSGELALLPIHQVFFDTAIPERHHWNQSVLLKPSQALQADALEQALQALLVHHDALRLRFAEQDGQWQAQFAPVSSEQSLLWQAQLNDIAELQALGEQAQASLNLQDGPLLRAVLATLADGEQRLLLVIHHLAVDGVSWRILFEDLQQAYNQCLAGEAVRFPAKTSSIQAWADKLRSHAQGAAVQAELGYWQQLSGTSAELPRDHAVEQGLNRHAQTVHSQLDQTQTRQLLQDAPAAYRTQVNDLLLTALAQVITGWTGEASALVQLEGHGREALFDDIDLTRTVGWFTSLYPVKLTPAADLGTSIKGIKEQLRAIPEKGLGYGALRYLGDEQVKAQLADLPQARITFNYLGQFDASFDDEAALFRPAAESAGLDQSADAPLGNWLTVDGRVYNGELSLGWTFSEQMFDAATIQRLADTYTQALQALISHCATGAQQGFTPSDFPLAGLTQRQLDSLVLPPGAVEDLYPLSPMQQGMMFHTLYEQRASEYVNQMRLDIEGLDPERFAQAWQAAVDAHDILRSGFIWEGELQRPLQVVYRQAQLPFQQFDWRQHDDLAAALEQLAAEQLQLCARLDQAPLLRISLVRCDEARYQLIYTHHHILLDGWSNSQLLGEVLQRYSGAAPAHAAGRYRDYIAWLQGQDAQASEQFWREQLAPLTEPTQLAATLPASNAASGLQHFHAHLDRQQTAHLGDFARRQKVTVNTLVQAAWLLLLQRYSGHDCVCFGATVAGRPAELKDVETQIGLFINTLPVVASPRPELRVAQWLQTLQAHNLALREHEHSPLAAIQGWAGQRGEALFDTLLVFENYPVAEALQQASPHSVRFGAISHHEQTNYPLTLAVNMGERLDWHFSYAGERFSAAQVVQIHAHLQTLLLALSANAERCLGQLTMLSSVEQHRLERWNASAVAFDLQHTVQQQVRAQALRTPQAVAVRAGALSLSYAELDSRANRLAHRLIEAGVGADVLVGIAAERSLEMLVGLLAVLKAGGAYVPLDPAYPRERLAYMIEDSGVGLLLTQQALQAQLPVPATVRMLLLEDTQASYPDHDPQVAVSADNLAYMIYTSGSTGQPKGVQLRHGALSNHMRWMQGQLALQADDRVLQKTAFSFDASVWEFWLPLLDGAQLVMAPPALNDDLTQLWQIVAEQQITVLQMAPSLLQALIGHACHEQLAGLRQLLVGGEALAATLVEQVRACWSGRICNLYGPTEATIDSSFQVIDHLADSAVVPIGRPLANVRLWLLEGQLQPVAPGVTGELYIAGDSLARGYHGRAALTAERFVPDPFDQAGGRLYRTGDLARQREDGVVEYAGRIDHQVKVRGLRIELGEIEACLLSLDAVREAVVLAQAGPNGQQLVAYIVARQQGLGHEVIRAHLQAQLPDYMVPAHILFLDALPLTANGKLDRKALPAPDASLAQHAYVAPQSTLEQRIATIWQDVLKLERVGLNDNFFELGGDSIISIQVVSRARQAGIRFTPKELFQYQTVQGLASVARLGEEGPGIDQGPVSGGLVLLPIHQVFFDTAIPERHHWNQSVLLKPSQALQADVLEQALQALLVHHDALRLRFAEQDGQWQAQFAPVSSEQPLLWQAPLNDIAELQALGEQAQASLNLEDGPLLRAVLATLADGEQRLLLVIHHLAVDGVSWRILFEDLQQAYNQCLAGQTPTLPAKTSSIQAWADKLRSHAQGAALQAELGYWQQLSGTSAELPRDHAVEQGLNRHAQTVHSQLDQTLTRQLLQDAPAAYRTQVNDLLLTALAQVITGWTGEASALVQLEGHGREALFDDIDLTRTVGWFTSLYPVKLTPAADLGTSIKGIKEQLRAIPDKGLGYGALRYLGDEQVKAQLANLPQARITFNYLGQFDASFNDDAALFRPTGENAGQEQSAQAPLSNWLTVNGQVYDGELSLGWSFSSEMFDTATIEHLAEAYVQALQRLVEHCLDPRQGGLTVSDFSLSALTAAQLASVPVAPREIDDLYPLSPMQQGILFHSLEAAESGLYINQISVPVEGLDAERFIAAWNTVIERHEILRTGFWTSAELAQPQQLVKRKVQLPVERLDWRQRVVSAEDLQALVAADCARGFDLLAAPLMRLTLVQLEQQRYHLIWTSHHILMDGWSSSRLFGEVLQVYAGQALAPKRGRYRDYIDWLQAQPVLDTFWKAKLKAFEGPTCLADSLHPKPSPERVGHAALYLDWDTARTTWLREQAQALRVTPNTLIQAVWLLLLQRYTGQQTLCFGATVAGRPASLAGADEMLGLFINTLPIINTPRAEQRLADWLLELQAYNLEVRDHEHASLADIQRWSGQGGQAMFDSIVVFENYPVDERLQQLDDNALRFGKVQARDVTNFPMDLAIKLGETLNIEFLYLRNSFTDEAVAQIRGHFEQLLSQLLEQPQLPVGALQLISGEVHKAAELPAAQQLLPLRIAEHARQQPQAIALVCGDQQLSYAELEAQANRLAQHLLAQGAGAETFVGVALERSLHSVVALYAVLKTGAAFVPLDISYPRERLQWIMDDSGMTILLSQRHLREQLPTLSRAQRIDLEDLDLQGPGPVAVVQQPVDPDNLAYLIYTSGSTGMPKGVAVAHGPIALHCQAITQRYAMDRSTRELLFMSFAFDGAQERWLSTLLAGGQLVLRDNRLWTPEETWQALHRHGITIACFPPAYLQQLAEYAEGRDNPPAVYTYCFGGDAVAQSNFELVKRTLRPRQLTNGYGPTETVVTPLLWNAAADAECGAAYAPIGTAVGARSLYILDPQLNPVPTGVAGELYLGGTELARGYHRRPGLSAERFVADPFGGQGGRLYRTGDLVRQRADGVIDYLGRLDHQVKVRGFRIELGEIEARLCQLAGVREAVVVARDSSAGKQLIGYVVADAEQGLAERLRNALAAGLPDYMVPSQVLVLAALPLSPNGKVDRKALPEPDFRNRRYVAPRNELERRLALIWQEVLELEQVGVTDNFFEIGGDSLRILKVLGKVRSQPELGLELKLRDIMARPSIAELSGYQETSANSLDPLLLLNARISDRAPLFCIHAGFGTVFDYEALARRLDGQRSVYGLQCRMLLDRQWLDDSLPAMAIDYAQYIRQKQAEGPYHLLGWSLGATLAGLVAQELRSQGQAVALLGLVDSFVPVATDAQAGDWNCDLPGFLSVVFGCPVEQLPGLSLIQDGDQQALQQLIEGLQQQRGDDGYASFAADELAHTFAVAMRLKALSEQFTRMPAVDCDASCWWAGGQDAALQRGYEQCFGAGTCAEQVEGVSHYEIIKADRVLAGLQARLADSESVKG</sequence>
<dbReference type="NCBIfam" id="NF003417">
    <property type="entry name" value="PRK04813.1"/>
    <property type="match status" value="4"/>
</dbReference>
<dbReference type="Pfam" id="PF00668">
    <property type="entry name" value="Condensation"/>
    <property type="match status" value="6"/>
</dbReference>
<dbReference type="InterPro" id="IPR020806">
    <property type="entry name" value="PKS_PP-bd"/>
</dbReference>
<dbReference type="RefSeq" id="WP_157191973.1">
    <property type="nucleotide sequence ID" value="NZ_CP046621.1"/>
</dbReference>
<dbReference type="PROSITE" id="PS50075">
    <property type="entry name" value="CARRIER"/>
    <property type="match status" value="4"/>
</dbReference>
<dbReference type="GO" id="GO:0031177">
    <property type="term" value="F:phosphopantetheine binding"/>
    <property type="evidence" value="ECO:0007669"/>
    <property type="project" value="InterPro"/>
</dbReference>
<dbReference type="InterPro" id="IPR010060">
    <property type="entry name" value="NRPS_synth"/>
</dbReference>
<dbReference type="SUPFAM" id="SSF56801">
    <property type="entry name" value="Acetyl-CoA synthetase-like"/>
    <property type="match status" value="4"/>
</dbReference>
<dbReference type="Proteomes" id="UP000426235">
    <property type="component" value="Chromosome"/>
</dbReference>
<keyword evidence="7" id="KW-1185">Reference proteome</keyword>
<dbReference type="InterPro" id="IPR010071">
    <property type="entry name" value="AA_adenyl_dom"/>
</dbReference>
<dbReference type="EMBL" id="CP046621">
    <property type="protein sequence ID" value="QGW76929.1"/>
    <property type="molecule type" value="Genomic_DNA"/>
</dbReference>
<dbReference type="PROSITE" id="PS00455">
    <property type="entry name" value="AMP_BINDING"/>
    <property type="match status" value="4"/>
</dbReference>
<dbReference type="PANTHER" id="PTHR45398:SF1">
    <property type="entry name" value="ENZYME, PUTATIVE (JCVI)-RELATED"/>
    <property type="match status" value="1"/>
</dbReference>
<keyword evidence="3" id="KW-0596">Phosphopantetheine</keyword>
<dbReference type="FunFam" id="3.40.50.980:FF:000001">
    <property type="entry name" value="Non-ribosomal peptide synthetase"/>
    <property type="match status" value="4"/>
</dbReference>
<dbReference type="Gene3D" id="3.40.50.1820">
    <property type="entry name" value="alpha/beta hydrolase"/>
    <property type="match status" value="1"/>
</dbReference>
<dbReference type="InterPro" id="IPR023213">
    <property type="entry name" value="CAT-like_dom_sf"/>
</dbReference>
<feature type="domain" description="Carrier" evidence="5">
    <location>
        <begin position="3575"/>
        <end position="3649"/>
    </location>
</feature>
<dbReference type="CDD" id="cd17649">
    <property type="entry name" value="A_NRPS_PvdJ-like"/>
    <property type="match status" value="1"/>
</dbReference>
<dbReference type="FunFam" id="1.10.1200.10:FF:000005">
    <property type="entry name" value="Nonribosomal peptide synthetase 1"/>
    <property type="match status" value="4"/>
</dbReference>
<comment type="similarity">
    <text evidence="2">Belongs to the ATP-dependent AMP-binding enzyme family.</text>
</comment>
<dbReference type="InterPro" id="IPR036736">
    <property type="entry name" value="ACP-like_sf"/>
</dbReference>
<dbReference type="Pfam" id="PF13193">
    <property type="entry name" value="AMP-binding_C"/>
    <property type="match status" value="4"/>
</dbReference>
<dbReference type="NCBIfam" id="TIGR01733">
    <property type="entry name" value="AA-adenyl-dom"/>
    <property type="match status" value="4"/>
</dbReference>
<evidence type="ECO:0000259" key="5">
    <source>
        <dbReference type="PROSITE" id="PS50075"/>
    </source>
</evidence>
<dbReference type="SUPFAM" id="SSF53474">
    <property type="entry name" value="alpha/beta-Hydrolases"/>
    <property type="match status" value="1"/>
</dbReference>
<dbReference type="SUPFAM" id="SSF47336">
    <property type="entry name" value="ACP-like"/>
    <property type="match status" value="4"/>
</dbReference>
<dbReference type="PANTHER" id="PTHR45398">
    <property type="match status" value="1"/>
</dbReference>
<dbReference type="Gene3D" id="1.10.1200.10">
    <property type="entry name" value="ACP-like"/>
    <property type="match status" value="4"/>
</dbReference>
<dbReference type="InterPro" id="IPR001031">
    <property type="entry name" value="Thioesterase"/>
</dbReference>
<comment type="cofactor">
    <cofactor evidence="1">
        <name>pantetheine 4'-phosphate</name>
        <dbReference type="ChEBI" id="CHEBI:47942"/>
    </cofactor>
</comment>
<dbReference type="FunFam" id="3.30.559.10:FF:000012">
    <property type="entry name" value="Non-ribosomal peptide synthetase"/>
    <property type="match status" value="2"/>
</dbReference>
<evidence type="ECO:0000256" key="4">
    <source>
        <dbReference type="ARBA" id="ARBA00022553"/>
    </source>
</evidence>
<dbReference type="Gene3D" id="3.40.50.980">
    <property type="match status" value="8"/>
</dbReference>
<dbReference type="PROSITE" id="PS00012">
    <property type="entry name" value="PHOSPHOPANTETHEINE"/>
    <property type="match status" value="4"/>
</dbReference>
<dbReference type="InterPro" id="IPR000873">
    <property type="entry name" value="AMP-dep_synth/lig_dom"/>
</dbReference>
<proteinExistence type="inferred from homology"/>
<dbReference type="InterPro" id="IPR006162">
    <property type="entry name" value="Ppantetheine_attach_site"/>
</dbReference>
<feature type="domain" description="Carrier" evidence="5">
    <location>
        <begin position="2076"/>
        <end position="2150"/>
    </location>
</feature>
<dbReference type="Gene3D" id="2.30.38.10">
    <property type="entry name" value="Luciferase, Domain 3"/>
    <property type="match status" value="4"/>
</dbReference>
<gene>
    <name evidence="6" type="ORF">GPJ81_09660</name>
</gene>
<dbReference type="FunFam" id="3.40.50.12780:FF:000012">
    <property type="entry name" value="Non-ribosomal peptide synthetase"/>
    <property type="match status" value="3"/>
</dbReference>
<name>A0A6I6GVE5_9PSED</name>
<protein>
    <submittedName>
        <fullName evidence="6">Amino acid adenylation domain-containing protein</fullName>
    </submittedName>
</protein>
<dbReference type="SUPFAM" id="SSF52777">
    <property type="entry name" value="CoA-dependent acyltransferases"/>
    <property type="match status" value="12"/>
</dbReference>
<feature type="domain" description="Carrier" evidence="5">
    <location>
        <begin position="5070"/>
        <end position="5147"/>
    </location>
</feature>
<evidence type="ECO:0000256" key="1">
    <source>
        <dbReference type="ARBA" id="ARBA00001957"/>
    </source>
</evidence>
<dbReference type="NCBIfam" id="TIGR01720">
    <property type="entry name" value="NRPS-para261"/>
    <property type="match status" value="2"/>
</dbReference>
<dbReference type="InterPro" id="IPR020845">
    <property type="entry name" value="AMP-binding_CS"/>
</dbReference>
<dbReference type="CDD" id="cd19531">
    <property type="entry name" value="LCL_NRPS-like"/>
    <property type="match status" value="2"/>
</dbReference>
<evidence type="ECO:0000313" key="6">
    <source>
        <dbReference type="EMBL" id="QGW76929.1"/>
    </source>
</evidence>
<dbReference type="FunFam" id="2.30.38.10:FF:000001">
    <property type="entry name" value="Non-ribosomal peptide synthetase PvdI"/>
    <property type="match status" value="4"/>
</dbReference>
<dbReference type="InterPro" id="IPR045851">
    <property type="entry name" value="AMP-bd_C_sf"/>
</dbReference>
<dbReference type="Gene3D" id="3.30.559.10">
    <property type="entry name" value="Chloramphenicol acetyltransferase-like domain"/>
    <property type="match status" value="6"/>
</dbReference>
<keyword evidence="4" id="KW-0597">Phosphoprotein</keyword>
<evidence type="ECO:0000313" key="7">
    <source>
        <dbReference type="Proteomes" id="UP000426235"/>
    </source>
</evidence>
<dbReference type="Pfam" id="PF00975">
    <property type="entry name" value="Thioesterase"/>
    <property type="match status" value="1"/>
</dbReference>